<dbReference type="UniPathway" id="UPA00034">
    <property type="reaction ID" value="UER00025"/>
</dbReference>
<feature type="binding site" evidence="8">
    <location>
        <begin position="224"/>
        <end position="225"/>
    </location>
    <ligand>
        <name>substrate</name>
    </ligand>
</feature>
<evidence type="ECO:0000256" key="5">
    <source>
        <dbReference type="ARBA" id="ARBA00023154"/>
    </source>
</evidence>
<feature type="binding site" evidence="8">
    <location>
        <position position="46"/>
    </location>
    <ligand>
        <name>substrate</name>
    </ligand>
</feature>
<feature type="site" description="Could be important to modulate the pK values of the two catalytic cysteine residues" evidence="8">
    <location>
        <position position="165"/>
    </location>
</feature>
<keyword evidence="4 8" id="KW-0028">Amino-acid biosynthesis</keyword>
<comment type="catalytic activity">
    <reaction evidence="7 8">
        <text>(2S,6S)-2,6-diaminopimelate = meso-2,6-diaminopimelate</text>
        <dbReference type="Rhea" id="RHEA:15393"/>
        <dbReference type="ChEBI" id="CHEBI:57609"/>
        <dbReference type="ChEBI" id="CHEBI:57791"/>
        <dbReference type="EC" id="5.1.1.7"/>
    </reaction>
</comment>
<dbReference type="SUPFAM" id="SSF54506">
    <property type="entry name" value="Diaminopimelate epimerase-like"/>
    <property type="match status" value="2"/>
</dbReference>
<sequence>MQIPFRKMHGLGNDFVVVDGRPWPLGLSPARIAALADRHRGIGCDQFITLEPLAADAPGEAPAEADVFMRIHNPDGSEAGACGNATRCVASLLMAETGRDHVTVRTVSGDLPCERLPDGTVRANMGHPRFGWDEVPLAEAMDTAHLPLALGAVSDPAACSMGNPHATFFVEDLDRLDWRALGPQLERHPLFPDRANIGFAQVLAPDHLRVAIWERGAGPTLACGSGACATLVNAHRRGLATRRARVELPGGALELEWRLDGSVLMAGPVATAFTGQVELDHFAA</sequence>
<keyword evidence="6 8" id="KW-0413">Isomerase</keyword>
<dbReference type="PANTHER" id="PTHR31689:SF0">
    <property type="entry name" value="DIAMINOPIMELATE EPIMERASE"/>
    <property type="match status" value="1"/>
</dbReference>
<dbReference type="NCBIfam" id="TIGR00652">
    <property type="entry name" value="DapF"/>
    <property type="match status" value="1"/>
</dbReference>
<comment type="pathway">
    <text evidence="1 8">Amino-acid biosynthesis; L-lysine biosynthesis via DAP pathway; DL-2,6-diaminopimelate from LL-2,6-diaminopimelate: step 1/1.</text>
</comment>
<feature type="active site" evidence="9">
    <location>
        <position position="82"/>
    </location>
</feature>
<feature type="site" description="Could be important to modulate the pK values of the two catalytic cysteine residues" evidence="8">
    <location>
        <position position="214"/>
    </location>
</feature>
<dbReference type="InterPro" id="IPR001653">
    <property type="entry name" value="DAP_epimerase_DapF"/>
</dbReference>
<accession>A0A5B2TJE2</accession>
<dbReference type="AlphaFoldDB" id="A0A5B2TJE2"/>
<name>A0A5B2TJE2_9PROT</name>
<feature type="binding site" evidence="8">
    <location>
        <position position="196"/>
    </location>
    <ligand>
        <name>substrate</name>
    </ligand>
</feature>
<reference evidence="10 11" key="1">
    <citation type="journal article" date="2015" name="Int. J. Syst. Evol. Microbiol.">
        <title>Roseomonas oryzae sp. nov., isolated from paddy rhizosphere soil.</title>
        <authorList>
            <person name="Ramaprasad E.V."/>
            <person name="Sasikala Ch."/>
            <person name="Ramana Ch.V."/>
        </authorList>
    </citation>
    <scope>NUCLEOTIDE SEQUENCE [LARGE SCALE GENOMIC DNA]</scope>
    <source>
        <strain evidence="10 11">KCTC 42542</strain>
    </source>
</reference>
<organism evidence="10 11">
    <name type="scientific">Teichococcus oryzae</name>
    <dbReference type="NCBI Taxonomy" id="1608942"/>
    <lineage>
        <taxon>Bacteria</taxon>
        <taxon>Pseudomonadati</taxon>
        <taxon>Pseudomonadota</taxon>
        <taxon>Alphaproteobacteria</taxon>
        <taxon>Acetobacterales</taxon>
        <taxon>Roseomonadaceae</taxon>
        <taxon>Roseomonas</taxon>
    </lineage>
</organism>
<evidence type="ECO:0000256" key="9">
    <source>
        <dbReference type="PROSITE-ProRule" id="PRU10125"/>
    </source>
</evidence>
<comment type="caution">
    <text evidence="10">The sequence shown here is derived from an EMBL/GenBank/DDBJ whole genome shotgun (WGS) entry which is preliminary data.</text>
</comment>
<keyword evidence="8" id="KW-0963">Cytoplasm</keyword>
<dbReference type="Gene3D" id="3.10.310.10">
    <property type="entry name" value="Diaminopimelate Epimerase, Chain A, domain 1"/>
    <property type="match status" value="2"/>
</dbReference>
<protein>
    <recommendedName>
        <fullName evidence="3 8">Diaminopimelate epimerase</fullName>
        <shortName evidence="8">DAP epimerase</shortName>
        <ecNumber evidence="3 8">5.1.1.7</ecNumber>
    </recommendedName>
    <alternativeName>
        <fullName evidence="8">PLP-independent amino acid racemase</fullName>
    </alternativeName>
</protein>
<dbReference type="GO" id="GO:0009089">
    <property type="term" value="P:lysine biosynthetic process via diaminopimelate"/>
    <property type="evidence" value="ECO:0007669"/>
    <property type="project" value="UniProtKB-UniRule"/>
</dbReference>
<feature type="binding site" evidence="8">
    <location>
        <position position="163"/>
    </location>
    <ligand>
        <name>substrate</name>
    </ligand>
</feature>
<evidence type="ECO:0000256" key="4">
    <source>
        <dbReference type="ARBA" id="ARBA00022605"/>
    </source>
</evidence>
<dbReference type="EC" id="5.1.1.7" evidence="3 8"/>
<feature type="active site" description="Proton acceptor" evidence="8">
    <location>
        <position position="223"/>
    </location>
</feature>
<evidence type="ECO:0000313" key="10">
    <source>
        <dbReference type="EMBL" id="KAA2214203.1"/>
    </source>
</evidence>
<evidence type="ECO:0000256" key="6">
    <source>
        <dbReference type="ARBA" id="ARBA00023235"/>
    </source>
</evidence>
<evidence type="ECO:0000256" key="7">
    <source>
        <dbReference type="ARBA" id="ARBA00051712"/>
    </source>
</evidence>
<proteinExistence type="inferred from homology"/>
<comment type="subunit">
    <text evidence="8">Homodimer.</text>
</comment>
<dbReference type="PANTHER" id="PTHR31689">
    <property type="entry name" value="DIAMINOPIMELATE EPIMERASE, CHLOROPLASTIC"/>
    <property type="match status" value="1"/>
</dbReference>
<dbReference type="Pfam" id="PF01678">
    <property type="entry name" value="DAP_epimerase"/>
    <property type="match status" value="2"/>
</dbReference>
<feature type="binding site" evidence="8">
    <location>
        <begin position="83"/>
        <end position="84"/>
    </location>
    <ligand>
        <name>substrate</name>
    </ligand>
</feature>
<evidence type="ECO:0000256" key="8">
    <source>
        <dbReference type="HAMAP-Rule" id="MF_00197"/>
    </source>
</evidence>
<keyword evidence="5 8" id="KW-0457">Lysine biosynthesis</keyword>
<dbReference type="GO" id="GO:0008837">
    <property type="term" value="F:diaminopimelate epimerase activity"/>
    <property type="evidence" value="ECO:0007669"/>
    <property type="project" value="UniProtKB-UniRule"/>
</dbReference>
<dbReference type="PROSITE" id="PS01326">
    <property type="entry name" value="DAP_EPIMERASE"/>
    <property type="match status" value="1"/>
</dbReference>
<comment type="subcellular location">
    <subcellularLocation>
        <location evidence="8">Cytoplasm</location>
    </subcellularLocation>
</comment>
<evidence type="ECO:0000256" key="3">
    <source>
        <dbReference type="ARBA" id="ARBA00013080"/>
    </source>
</evidence>
<feature type="binding site" evidence="8">
    <location>
        <begin position="214"/>
        <end position="215"/>
    </location>
    <ligand>
        <name>substrate</name>
    </ligand>
</feature>
<feature type="binding site" evidence="8">
    <location>
        <position position="73"/>
    </location>
    <ligand>
        <name>substrate</name>
    </ligand>
</feature>
<comment type="function">
    <text evidence="8">Catalyzes the stereoinversion of LL-2,6-diaminopimelate (L,L-DAP) to meso-diaminopimelate (meso-DAP), a precursor of L-lysine and an essential component of the bacterial peptidoglycan.</text>
</comment>
<feature type="active site" description="Proton donor" evidence="8">
    <location>
        <position position="82"/>
    </location>
</feature>
<evidence type="ECO:0000313" key="11">
    <source>
        <dbReference type="Proteomes" id="UP000322110"/>
    </source>
</evidence>
<feature type="binding site" evidence="8">
    <location>
        <position position="13"/>
    </location>
    <ligand>
        <name>substrate</name>
    </ligand>
</feature>
<gene>
    <name evidence="8" type="primary">dapF</name>
    <name evidence="10" type="ORF">F0Q34_00260</name>
</gene>
<dbReference type="GO" id="GO:0005829">
    <property type="term" value="C:cytosol"/>
    <property type="evidence" value="ECO:0007669"/>
    <property type="project" value="TreeGrafter"/>
</dbReference>
<dbReference type="EMBL" id="VUKA01000001">
    <property type="protein sequence ID" value="KAA2214203.1"/>
    <property type="molecule type" value="Genomic_DNA"/>
</dbReference>
<dbReference type="OrthoDB" id="9805408at2"/>
<dbReference type="Proteomes" id="UP000322110">
    <property type="component" value="Unassembled WGS sequence"/>
</dbReference>
<keyword evidence="11" id="KW-1185">Reference proteome</keyword>
<dbReference type="InterPro" id="IPR018510">
    <property type="entry name" value="DAP_epimerase_AS"/>
</dbReference>
<dbReference type="HAMAP" id="MF_00197">
    <property type="entry name" value="DAP_epimerase"/>
    <property type="match status" value="1"/>
</dbReference>
<comment type="similarity">
    <text evidence="2 8">Belongs to the diaminopimelate epimerase family.</text>
</comment>
<evidence type="ECO:0000256" key="1">
    <source>
        <dbReference type="ARBA" id="ARBA00005196"/>
    </source>
</evidence>
<evidence type="ECO:0000256" key="2">
    <source>
        <dbReference type="ARBA" id="ARBA00010219"/>
    </source>
</evidence>